<keyword evidence="2" id="KW-1133">Transmembrane helix</keyword>
<dbReference type="Pfam" id="PF13347">
    <property type="entry name" value="MFS_2"/>
    <property type="match status" value="1"/>
</dbReference>
<accession>I4B137</accession>
<sequence>MKTSTTVILALPMLLGGFVQFVVSQFYQKFATDTLLLDSAIIGAIFFASRATDAVLDPVCGYWSDRLRRRRVFIGLGLFALAGGLILAFLPALEVFAGATTAKYAMAAVGIFTLYLGVTLVYIPHYAWLAALQRVLPKLPFFASRVVTENFGTILGGVALGLLVPLQEKSAPMLVYAVVAMLLPLVLVGSIPVMLYNDPVTPVDAAGHSFSRALAKLAENRRFALVAAMSFFNQFAATTLLAVSLYYTDYVLGNKELGVTLAVVFLLSATLFVPLWSLLARRTSRLKLWMLALAAIVCIFPTVLLTQAGHTWYLTVFAVLVGGFAGAVILFVPQEVAFTTGGKDTEEGLYFAAFTFVNKSAMACAPLVIGVALSLAGYNPAQRVASVGQTITLLFVGVPALAFLISAILLKAYTKATRAAAPR</sequence>
<dbReference type="HOGENOM" id="CLU_648815_0_0_12"/>
<dbReference type="PANTHER" id="PTHR11328:SF24">
    <property type="entry name" value="MAJOR FACILITATOR SUPERFAMILY (MFS) PROFILE DOMAIN-CONTAINING PROTEIN"/>
    <property type="match status" value="1"/>
</dbReference>
<feature type="transmembrane region" description="Helical" evidence="2">
    <location>
        <begin position="104"/>
        <end position="129"/>
    </location>
</feature>
<evidence type="ECO:0000256" key="2">
    <source>
        <dbReference type="SAM" id="Phobius"/>
    </source>
</evidence>
<dbReference type="RefSeq" id="WP_014801514.1">
    <property type="nucleotide sequence ID" value="NC_018020.1"/>
</dbReference>
<feature type="transmembrane region" description="Helical" evidence="2">
    <location>
        <begin position="259"/>
        <end position="279"/>
    </location>
</feature>
<reference evidence="3 4" key="1">
    <citation type="submission" date="2012-06" db="EMBL/GenBank/DDBJ databases">
        <title>The complete chromosome of genome of Turneriella parva DSM 21527.</title>
        <authorList>
            <consortium name="US DOE Joint Genome Institute (JGI-PGF)"/>
            <person name="Lucas S."/>
            <person name="Han J."/>
            <person name="Lapidus A."/>
            <person name="Bruce D."/>
            <person name="Goodwin L."/>
            <person name="Pitluck S."/>
            <person name="Peters L."/>
            <person name="Kyrpides N."/>
            <person name="Mavromatis K."/>
            <person name="Ivanova N."/>
            <person name="Mikhailova N."/>
            <person name="Chertkov O."/>
            <person name="Detter J.C."/>
            <person name="Tapia R."/>
            <person name="Han C."/>
            <person name="Land M."/>
            <person name="Hauser L."/>
            <person name="Markowitz V."/>
            <person name="Cheng J.-F."/>
            <person name="Hugenholtz P."/>
            <person name="Woyke T."/>
            <person name="Wu D."/>
            <person name="Gronow S."/>
            <person name="Wellnitz S."/>
            <person name="Brambilla E."/>
            <person name="Klenk H.-P."/>
            <person name="Eisen J.A."/>
        </authorList>
    </citation>
    <scope>NUCLEOTIDE SEQUENCE [LARGE SCALE GENOMIC DNA]</scope>
    <source>
        <strain evidence="4">ATCC BAA-1111 / DSM 21527 / NCTC 11395 / H</strain>
    </source>
</reference>
<dbReference type="EMBL" id="CP002959">
    <property type="protein sequence ID" value="AFM10994.1"/>
    <property type="molecule type" value="Genomic_DNA"/>
</dbReference>
<dbReference type="SUPFAM" id="SSF103473">
    <property type="entry name" value="MFS general substrate transporter"/>
    <property type="match status" value="1"/>
</dbReference>
<dbReference type="GO" id="GO:0015293">
    <property type="term" value="F:symporter activity"/>
    <property type="evidence" value="ECO:0007669"/>
    <property type="project" value="InterPro"/>
</dbReference>
<keyword evidence="2" id="KW-0812">Transmembrane</keyword>
<dbReference type="Proteomes" id="UP000006048">
    <property type="component" value="Chromosome"/>
</dbReference>
<keyword evidence="2" id="KW-0472">Membrane</keyword>
<dbReference type="GO" id="GO:0008643">
    <property type="term" value="P:carbohydrate transport"/>
    <property type="evidence" value="ECO:0007669"/>
    <property type="project" value="InterPro"/>
</dbReference>
<proteinExistence type="inferred from homology"/>
<feature type="transmembrane region" description="Helical" evidence="2">
    <location>
        <begin position="286"/>
        <end position="306"/>
    </location>
</feature>
<dbReference type="GO" id="GO:0005886">
    <property type="term" value="C:plasma membrane"/>
    <property type="evidence" value="ECO:0007669"/>
    <property type="project" value="TreeGrafter"/>
</dbReference>
<organism evidence="3 4">
    <name type="scientific">Turneriella parva (strain ATCC BAA-1111 / DSM 21527 / NCTC 11395 / H)</name>
    <name type="common">Leptospira parva</name>
    <dbReference type="NCBI Taxonomy" id="869212"/>
    <lineage>
        <taxon>Bacteria</taxon>
        <taxon>Pseudomonadati</taxon>
        <taxon>Spirochaetota</taxon>
        <taxon>Spirochaetia</taxon>
        <taxon>Leptospirales</taxon>
        <taxon>Leptospiraceae</taxon>
        <taxon>Turneriella</taxon>
    </lineage>
</organism>
<dbReference type="AlphaFoldDB" id="I4B137"/>
<comment type="similarity">
    <text evidence="1">Belongs to the sodium:galactoside symporter (TC 2.A.2) family.</text>
</comment>
<dbReference type="OrthoDB" id="9764596at2"/>
<feature type="transmembrane region" description="Helical" evidence="2">
    <location>
        <begin position="223"/>
        <end position="247"/>
    </location>
</feature>
<protein>
    <submittedName>
        <fullName evidence="3">Major facilitator superfamily MFS_1</fullName>
    </submittedName>
</protein>
<feature type="transmembrane region" description="Helical" evidence="2">
    <location>
        <begin position="72"/>
        <end position="92"/>
    </location>
</feature>
<evidence type="ECO:0000313" key="4">
    <source>
        <dbReference type="Proteomes" id="UP000006048"/>
    </source>
</evidence>
<feature type="transmembrane region" description="Helical" evidence="2">
    <location>
        <begin position="40"/>
        <end position="60"/>
    </location>
</feature>
<gene>
    <name evidence="3" type="ordered locus">Turpa_0334</name>
</gene>
<name>I4B137_TURPD</name>
<evidence type="ECO:0000256" key="1">
    <source>
        <dbReference type="ARBA" id="ARBA00009617"/>
    </source>
</evidence>
<keyword evidence="4" id="KW-1185">Reference proteome</keyword>
<dbReference type="Gene3D" id="1.20.1250.20">
    <property type="entry name" value="MFS general substrate transporter like domains"/>
    <property type="match status" value="2"/>
</dbReference>
<dbReference type="InterPro" id="IPR039672">
    <property type="entry name" value="MFS_2"/>
</dbReference>
<dbReference type="InterPro" id="IPR036259">
    <property type="entry name" value="MFS_trans_sf"/>
</dbReference>
<evidence type="ECO:0000313" key="3">
    <source>
        <dbReference type="EMBL" id="AFM10994.1"/>
    </source>
</evidence>
<feature type="transmembrane region" description="Helical" evidence="2">
    <location>
        <begin position="390"/>
        <end position="413"/>
    </location>
</feature>
<feature type="transmembrane region" description="Helical" evidence="2">
    <location>
        <begin position="173"/>
        <end position="196"/>
    </location>
</feature>
<dbReference type="STRING" id="869212.Turpa_0334"/>
<feature type="transmembrane region" description="Helical" evidence="2">
    <location>
        <begin position="150"/>
        <end position="167"/>
    </location>
</feature>
<dbReference type="KEGG" id="tpx:Turpa_0334"/>
<feature type="transmembrane region" description="Helical" evidence="2">
    <location>
        <begin position="353"/>
        <end position="378"/>
    </location>
</feature>
<feature type="transmembrane region" description="Helical" evidence="2">
    <location>
        <begin position="312"/>
        <end position="332"/>
    </location>
</feature>
<dbReference type="PANTHER" id="PTHR11328">
    <property type="entry name" value="MAJOR FACILITATOR SUPERFAMILY DOMAIN-CONTAINING PROTEIN"/>
    <property type="match status" value="1"/>
</dbReference>